<feature type="compositionally biased region" description="Polar residues" evidence="3">
    <location>
        <begin position="1128"/>
        <end position="1138"/>
    </location>
</feature>
<feature type="region of interest" description="Disordered" evidence="3">
    <location>
        <begin position="202"/>
        <end position="224"/>
    </location>
</feature>
<feature type="compositionally biased region" description="Low complexity" evidence="3">
    <location>
        <begin position="621"/>
        <end position="635"/>
    </location>
</feature>
<feature type="region of interest" description="Disordered" evidence="3">
    <location>
        <begin position="892"/>
        <end position="933"/>
    </location>
</feature>
<feature type="compositionally biased region" description="Basic and acidic residues" evidence="3">
    <location>
        <begin position="895"/>
        <end position="907"/>
    </location>
</feature>
<evidence type="ECO:0000256" key="2">
    <source>
        <dbReference type="ARBA" id="ARBA00022963"/>
    </source>
</evidence>
<dbReference type="FunCoup" id="A0A3N4KHP6">
    <property type="interactions" value="25"/>
</dbReference>
<organism evidence="5 6">
    <name type="scientific">Morchella conica CCBAS932</name>
    <dbReference type="NCBI Taxonomy" id="1392247"/>
    <lineage>
        <taxon>Eukaryota</taxon>
        <taxon>Fungi</taxon>
        <taxon>Dikarya</taxon>
        <taxon>Ascomycota</taxon>
        <taxon>Pezizomycotina</taxon>
        <taxon>Pezizomycetes</taxon>
        <taxon>Pezizales</taxon>
        <taxon>Morchellaceae</taxon>
        <taxon>Morchella</taxon>
    </lineage>
</organism>
<dbReference type="AlphaFoldDB" id="A0A3N4KHP6"/>
<sequence>MLLLHTTGVSKIGEIHRYTITYTPSVDRVLPPPSALHLRIKNTASLPLRAAYLHGPYTLYVSVRRQEFEPWSSSTPGTEGRKEELAQEDDRNPVLVGEGGILRFEPQLKAGSSFYATLPIPSDLIEDALNNVRREGETTPNPSTHTRRAFEQGGQQSTLTSVDTKLQRKSVTWIVEVISQTIFSATAQVGFEVILGRDEKSLNYSTLPGPRPQTAGSTDSDRSNSDIYSRALKVKTQDTQDLWNTPPFPSWNREEDWRMQNGEYLDPEDQDEAKERRRRKKKRKTKKVHLVILTHGLHSNTGADMLFMKEAIDEEARKGDIAWRERRRRERAESGKILTDSEAEEEEEEEDREQVIVRGFHDNVCRTERGIKYLGRRLARYVLHLVHPSTSPPPRSGPNKLSKRPTHHHPHLTPFAQLASLADHDRDDDVSPYKITSISFIGHSLGGLVQTYAIAYIHAHSPNFFTDIKPISFVALATPFLGLSNENPMYVKFALDFGLVGRTGQDLGLTWRAPSAFSAFTAKPAVAARPTDTSKPLLRILPTGPAHEVLKKFRNRTVYANVVNDGIVPLRTSCLLFLDWKGLGKVEKARRENSAVQSLVGWGWGQLINSGSTSPRGSVYSPTSTKSRTDSTTTSPVSPAFRDKGKMGKEQGGKSPLILTSDDDDDNPITEAPLTSEPTTRESKAELESSSTERSSSAKGSSTPNALTTLMTLFRPSASSKSKGSDSKSSKIYRRSQTNPHDDDSSSSSSKKRNKIKTTPSFPQPPDLDSVPNAPPRTTLLEAANHVLNPPLPSVEFLIDPSSRPRTIFHDRVYSASDCPPPPSPSIDKDNIMKVEEKIARAYHADMAWRKVLVSLEPDAHNNMIVRRMFANAYGWPVVRHVVETHFGESWSARTADENEGKEDRAATPEATEEAGDGQQTPVPEFQDQSLDNDTHLDVEREIASIRNRARSPTASSGAWSDRAFAITDDDDSDSDVEVRKEEEIGRFLGLQPRLQRPSLGLELSHKSTSSTSGISRIDVVVSPIASASGDLGDGPSAVWGETGSSGGGLGLPDVTRIGLGRWGSSSSIPSTTRLTGASLEAVRCGTSGSDAVRLLERNISIAGPNRNSSSRASSSKSADTECGIKGNSRTGSHTEGSIQGDLSDRDGILSLTSEAGAVN</sequence>
<dbReference type="EMBL" id="ML119146">
    <property type="protein sequence ID" value="RPB10067.1"/>
    <property type="molecule type" value="Genomic_DNA"/>
</dbReference>
<dbReference type="Gene3D" id="3.40.50.1820">
    <property type="entry name" value="alpha/beta hydrolase"/>
    <property type="match status" value="1"/>
</dbReference>
<feature type="region of interest" description="Disordered" evidence="3">
    <location>
        <begin position="262"/>
        <end position="283"/>
    </location>
</feature>
<dbReference type="SUPFAM" id="SSF53474">
    <property type="entry name" value="alpha/beta-Hydrolases"/>
    <property type="match status" value="1"/>
</dbReference>
<feature type="region of interest" description="Disordered" evidence="3">
    <location>
        <begin position="1103"/>
        <end position="1160"/>
    </location>
</feature>
<dbReference type="PANTHER" id="PTHR12482:SF62">
    <property type="entry name" value="LIPASE ROG1-RELATED"/>
    <property type="match status" value="1"/>
</dbReference>
<protein>
    <submittedName>
        <fullName evidence="5">DUF676-domain-containing protein</fullName>
    </submittedName>
</protein>
<comment type="similarity">
    <text evidence="1">Belongs to the putative lipase ROG1 family.</text>
</comment>
<feature type="domain" description="DUF676" evidence="4">
    <location>
        <begin position="435"/>
        <end position="572"/>
    </location>
</feature>
<feature type="region of interest" description="Disordered" evidence="3">
    <location>
        <begin position="70"/>
        <end position="92"/>
    </location>
</feature>
<feature type="compositionally biased region" description="Low complexity" evidence="3">
    <location>
        <begin position="689"/>
        <end position="702"/>
    </location>
</feature>
<dbReference type="InterPro" id="IPR007751">
    <property type="entry name" value="DUF676_lipase-like"/>
</dbReference>
<dbReference type="InterPro" id="IPR029058">
    <property type="entry name" value="AB_hydrolase_fold"/>
</dbReference>
<evidence type="ECO:0000259" key="4">
    <source>
        <dbReference type="Pfam" id="PF05057"/>
    </source>
</evidence>
<keyword evidence="6" id="KW-1185">Reference proteome</keyword>
<dbReference type="InParanoid" id="A0A3N4KHP6"/>
<evidence type="ECO:0000313" key="6">
    <source>
        <dbReference type="Proteomes" id="UP000277580"/>
    </source>
</evidence>
<dbReference type="Pfam" id="PF05057">
    <property type="entry name" value="DUF676"/>
    <property type="match status" value="3"/>
</dbReference>
<feature type="region of interest" description="Disordered" evidence="3">
    <location>
        <begin position="387"/>
        <end position="409"/>
    </location>
</feature>
<accession>A0A3N4KHP6</accession>
<dbReference type="InterPro" id="IPR044294">
    <property type="entry name" value="Lipase-like"/>
</dbReference>
<reference evidence="5 6" key="1">
    <citation type="journal article" date="2018" name="Nat. Ecol. Evol.">
        <title>Pezizomycetes genomes reveal the molecular basis of ectomycorrhizal truffle lifestyle.</title>
        <authorList>
            <person name="Murat C."/>
            <person name="Payen T."/>
            <person name="Noel B."/>
            <person name="Kuo A."/>
            <person name="Morin E."/>
            <person name="Chen J."/>
            <person name="Kohler A."/>
            <person name="Krizsan K."/>
            <person name="Balestrini R."/>
            <person name="Da Silva C."/>
            <person name="Montanini B."/>
            <person name="Hainaut M."/>
            <person name="Levati E."/>
            <person name="Barry K.W."/>
            <person name="Belfiori B."/>
            <person name="Cichocki N."/>
            <person name="Clum A."/>
            <person name="Dockter R.B."/>
            <person name="Fauchery L."/>
            <person name="Guy J."/>
            <person name="Iotti M."/>
            <person name="Le Tacon F."/>
            <person name="Lindquist E.A."/>
            <person name="Lipzen A."/>
            <person name="Malagnac F."/>
            <person name="Mello A."/>
            <person name="Molinier V."/>
            <person name="Miyauchi S."/>
            <person name="Poulain J."/>
            <person name="Riccioni C."/>
            <person name="Rubini A."/>
            <person name="Sitrit Y."/>
            <person name="Splivallo R."/>
            <person name="Traeger S."/>
            <person name="Wang M."/>
            <person name="Zifcakova L."/>
            <person name="Wipf D."/>
            <person name="Zambonelli A."/>
            <person name="Paolocci F."/>
            <person name="Nowrousian M."/>
            <person name="Ottonello S."/>
            <person name="Baldrian P."/>
            <person name="Spatafora J.W."/>
            <person name="Henrissat B."/>
            <person name="Nagy L.G."/>
            <person name="Aury J.M."/>
            <person name="Wincker P."/>
            <person name="Grigoriev I.V."/>
            <person name="Bonfante P."/>
            <person name="Martin F.M."/>
        </authorList>
    </citation>
    <scope>NUCLEOTIDE SEQUENCE [LARGE SCALE GENOMIC DNA]</scope>
    <source>
        <strain evidence="5 6">CCBAS932</strain>
    </source>
</reference>
<keyword evidence="2" id="KW-0442">Lipid degradation</keyword>
<feature type="region of interest" description="Disordered" evidence="3">
    <location>
        <begin position="613"/>
        <end position="777"/>
    </location>
</feature>
<feature type="compositionally biased region" description="Polar residues" evidence="3">
    <location>
        <begin position="918"/>
        <end position="932"/>
    </location>
</feature>
<evidence type="ECO:0000256" key="1">
    <source>
        <dbReference type="ARBA" id="ARBA00007920"/>
    </source>
</evidence>
<feature type="region of interest" description="Disordered" evidence="3">
    <location>
        <begin position="326"/>
        <end position="352"/>
    </location>
</feature>
<feature type="region of interest" description="Disordered" evidence="3">
    <location>
        <begin position="948"/>
        <end position="976"/>
    </location>
</feature>
<dbReference type="PANTHER" id="PTHR12482">
    <property type="entry name" value="LIPASE ROG1-RELATED-RELATED"/>
    <property type="match status" value="1"/>
</dbReference>
<feature type="domain" description="DUF676" evidence="4">
    <location>
        <begin position="347"/>
        <end position="387"/>
    </location>
</feature>
<feature type="compositionally biased region" description="Acidic residues" evidence="3">
    <location>
        <begin position="341"/>
        <end position="352"/>
    </location>
</feature>
<keyword evidence="2" id="KW-0443">Lipid metabolism</keyword>
<evidence type="ECO:0000256" key="3">
    <source>
        <dbReference type="SAM" id="MobiDB-lite"/>
    </source>
</evidence>
<dbReference type="Proteomes" id="UP000277580">
    <property type="component" value="Unassembled WGS sequence"/>
</dbReference>
<feature type="compositionally biased region" description="Basic and acidic residues" evidence="3">
    <location>
        <begin position="79"/>
        <end position="92"/>
    </location>
</feature>
<dbReference type="OrthoDB" id="5368485at2759"/>
<feature type="region of interest" description="Disordered" evidence="3">
    <location>
        <begin position="134"/>
        <end position="156"/>
    </location>
</feature>
<dbReference type="GO" id="GO:0047372">
    <property type="term" value="F:monoacylglycerol lipase activity"/>
    <property type="evidence" value="ECO:0007669"/>
    <property type="project" value="TreeGrafter"/>
</dbReference>
<feature type="compositionally biased region" description="Basic and acidic residues" evidence="3">
    <location>
        <begin position="641"/>
        <end position="652"/>
    </location>
</feature>
<evidence type="ECO:0000313" key="5">
    <source>
        <dbReference type="EMBL" id="RPB10067.1"/>
    </source>
</evidence>
<proteinExistence type="inferred from homology"/>
<name>A0A3N4KHP6_9PEZI</name>
<feature type="domain" description="DUF676" evidence="4">
    <location>
        <begin position="285"/>
        <end position="320"/>
    </location>
</feature>
<gene>
    <name evidence="5" type="ORF">P167DRAFT_537997</name>
</gene>
<dbReference type="GO" id="GO:0016042">
    <property type="term" value="P:lipid catabolic process"/>
    <property type="evidence" value="ECO:0007669"/>
    <property type="project" value="UniProtKB-KW"/>
</dbReference>
<feature type="compositionally biased region" description="Low complexity" evidence="3">
    <location>
        <begin position="1106"/>
        <end position="1118"/>
    </location>
</feature>